<evidence type="ECO:0000259" key="5">
    <source>
        <dbReference type="PROSITE" id="PS50977"/>
    </source>
</evidence>
<dbReference type="Proteomes" id="UP001501822">
    <property type="component" value="Unassembled WGS sequence"/>
</dbReference>
<dbReference type="InterPro" id="IPR050109">
    <property type="entry name" value="HTH-type_TetR-like_transc_reg"/>
</dbReference>
<organism evidence="6 7">
    <name type="scientific">Actinoallomurus spadix</name>
    <dbReference type="NCBI Taxonomy" id="79912"/>
    <lineage>
        <taxon>Bacteria</taxon>
        <taxon>Bacillati</taxon>
        <taxon>Actinomycetota</taxon>
        <taxon>Actinomycetes</taxon>
        <taxon>Streptosporangiales</taxon>
        <taxon>Thermomonosporaceae</taxon>
        <taxon>Actinoallomurus</taxon>
    </lineage>
</organism>
<dbReference type="PANTHER" id="PTHR30055">
    <property type="entry name" value="HTH-TYPE TRANSCRIPTIONAL REGULATOR RUTR"/>
    <property type="match status" value="1"/>
</dbReference>
<dbReference type="InterPro" id="IPR009057">
    <property type="entry name" value="Homeodomain-like_sf"/>
</dbReference>
<dbReference type="PROSITE" id="PS50977">
    <property type="entry name" value="HTH_TETR_2"/>
    <property type="match status" value="1"/>
</dbReference>
<evidence type="ECO:0000256" key="4">
    <source>
        <dbReference type="PROSITE-ProRule" id="PRU00335"/>
    </source>
</evidence>
<reference evidence="6 7" key="1">
    <citation type="journal article" date="2019" name="Int. J. Syst. Evol. Microbiol.">
        <title>The Global Catalogue of Microorganisms (GCM) 10K type strain sequencing project: providing services to taxonomists for standard genome sequencing and annotation.</title>
        <authorList>
            <consortium name="The Broad Institute Genomics Platform"/>
            <consortium name="The Broad Institute Genome Sequencing Center for Infectious Disease"/>
            <person name="Wu L."/>
            <person name="Ma J."/>
        </authorList>
    </citation>
    <scope>NUCLEOTIDE SEQUENCE [LARGE SCALE GENOMIC DNA]</scope>
    <source>
        <strain evidence="6 7">JCM 3146</strain>
    </source>
</reference>
<dbReference type="InterPro" id="IPR001647">
    <property type="entry name" value="HTH_TetR"/>
</dbReference>
<dbReference type="InterPro" id="IPR049445">
    <property type="entry name" value="TetR_SbtR-like_C"/>
</dbReference>
<protein>
    <submittedName>
        <fullName evidence="6">TetR/AcrR family transcriptional regulator</fullName>
    </submittedName>
</protein>
<accession>A0ABN0X0M0</accession>
<evidence type="ECO:0000256" key="2">
    <source>
        <dbReference type="ARBA" id="ARBA00023125"/>
    </source>
</evidence>
<dbReference type="RefSeq" id="WP_252806409.1">
    <property type="nucleotide sequence ID" value="NZ_BAAABM010000045.1"/>
</dbReference>
<dbReference type="SUPFAM" id="SSF46689">
    <property type="entry name" value="Homeodomain-like"/>
    <property type="match status" value="1"/>
</dbReference>
<evidence type="ECO:0000256" key="3">
    <source>
        <dbReference type="ARBA" id="ARBA00023163"/>
    </source>
</evidence>
<dbReference type="Pfam" id="PF21597">
    <property type="entry name" value="TetR_C_43"/>
    <property type="match status" value="1"/>
</dbReference>
<evidence type="ECO:0000313" key="6">
    <source>
        <dbReference type="EMBL" id="GAA0351887.1"/>
    </source>
</evidence>
<evidence type="ECO:0000313" key="7">
    <source>
        <dbReference type="Proteomes" id="UP001501822"/>
    </source>
</evidence>
<evidence type="ECO:0000256" key="1">
    <source>
        <dbReference type="ARBA" id="ARBA00023015"/>
    </source>
</evidence>
<keyword evidence="7" id="KW-1185">Reference proteome</keyword>
<feature type="domain" description="HTH tetR-type" evidence="5">
    <location>
        <begin position="15"/>
        <end position="74"/>
    </location>
</feature>
<dbReference type="InterPro" id="IPR036271">
    <property type="entry name" value="Tet_transcr_reg_TetR-rel_C_sf"/>
</dbReference>
<proteinExistence type="predicted"/>
<gene>
    <name evidence="6" type="ORF">GCM10010151_46890</name>
</gene>
<keyword evidence="2 4" id="KW-0238">DNA-binding</keyword>
<sequence length="189" mass="21125">MSTTTGQRPMRADARRNYERLLAEAKVSFREHGADASLEEIARRAGVGIGTLYRHFPTRLALQEAVYRDEMDQLAAKAYELAETAPPEEGLAAWILTISEYACRKRGLTQTLKAVIDLHSETFIRCHEDIERAAGTVLTRAQEAGTARPDLRPRDVLRLAHALSVASERAPEDTELLLSFIMDGLRPRP</sequence>
<dbReference type="EMBL" id="BAAABM010000045">
    <property type="protein sequence ID" value="GAA0351887.1"/>
    <property type="molecule type" value="Genomic_DNA"/>
</dbReference>
<keyword evidence="1" id="KW-0805">Transcription regulation</keyword>
<comment type="caution">
    <text evidence="6">The sequence shown here is derived from an EMBL/GenBank/DDBJ whole genome shotgun (WGS) entry which is preliminary data.</text>
</comment>
<feature type="DNA-binding region" description="H-T-H motif" evidence="4">
    <location>
        <begin position="37"/>
        <end position="56"/>
    </location>
</feature>
<keyword evidence="3" id="KW-0804">Transcription</keyword>
<dbReference type="Gene3D" id="1.10.357.10">
    <property type="entry name" value="Tetracycline Repressor, domain 2"/>
    <property type="match status" value="1"/>
</dbReference>
<dbReference type="PRINTS" id="PR00455">
    <property type="entry name" value="HTHTETR"/>
</dbReference>
<dbReference type="PANTHER" id="PTHR30055:SF234">
    <property type="entry name" value="HTH-TYPE TRANSCRIPTIONAL REGULATOR BETI"/>
    <property type="match status" value="1"/>
</dbReference>
<dbReference type="SUPFAM" id="SSF48498">
    <property type="entry name" value="Tetracyclin repressor-like, C-terminal domain"/>
    <property type="match status" value="1"/>
</dbReference>
<dbReference type="Pfam" id="PF00440">
    <property type="entry name" value="TetR_N"/>
    <property type="match status" value="1"/>
</dbReference>
<name>A0ABN0X0M0_9ACTN</name>